<organism evidence="3 4">
    <name type="scientific">Methylacidiphilum caldifontis</name>
    <dbReference type="NCBI Taxonomy" id="2795386"/>
    <lineage>
        <taxon>Bacteria</taxon>
        <taxon>Pseudomonadati</taxon>
        <taxon>Verrucomicrobiota</taxon>
        <taxon>Methylacidiphilae</taxon>
        <taxon>Methylacidiphilales</taxon>
        <taxon>Methylacidiphilaceae</taxon>
        <taxon>Methylacidiphilum (ex Ratnadevi et al. 2023)</taxon>
    </lineage>
</organism>
<dbReference type="InterPro" id="IPR036457">
    <property type="entry name" value="PPM-type-like_dom_sf"/>
</dbReference>
<dbReference type="InterPro" id="IPR001932">
    <property type="entry name" value="PPM-type_phosphatase-like_dom"/>
</dbReference>
<evidence type="ECO:0000313" key="3">
    <source>
        <dbReference type="EMBL" id="TFE68916.1"/>
    </source>
</evidence>
<dbReference type="AlphaFoldDB" id="A0A4Y8PCF2"/>
<comment type="caution">
    <text evidence="3">The sequence shown here is derived from an EMBL/GenBank/DDBJ whole genome shotgun (WGS) entry which is preliminary data.</text>
</comment>
<proteinExistence type="predicted"/>
<keyword evidence="1" id="KW-0378">Hydrolase</keyword>
<name>A0A4Y8PCF2_9BACT</name>
<feature type="domain" description="PPM-type phosphatase" evidence="2">
    <location>
        <begin position="199"/>
        <end position="418"/>
    </location>
</feature>
<dbReference type="SUPFAM" id="SSF81606">
    <property type="entry name" value="PP2C-like"/>
    <property type="match status" value="1"/>
</dbReference>
<gene>
    <name evidence="3" type="ORF">A7Q10_07420</name>
</gene>
<evidence type="ECO:0000256" key="1">
    <source>
        <dbReference type="ARBA" id="ARBA00022801"/>
    </source>
</evidence>
<dbReference type="Gene3D" id="3.60.40.10">
    <property type="entry name" value="PPM-type phosphatase domain"/>
    <property type="match status" value="1"/>
</dbReference>
<sequence length="419" mass="48147">MTVVINFTLFLLFAALIGSCIYATAIGRSLRLRLKKAEEHNQLFIDYLENFSIKKTLLDNVQSLFELVTKWIPTKGIVFLQEKPSSKGSLEPVLQLGNITREKWDERLRADPAKTTVKDSLLVILEKNGEKMGSLFAEFEKEMDQQLLRKLEKMLANQTLFFLETDYYFRIFKQELKEETLRLLGEFQKGCFPKIENSLAGFQISAKSLPCSRFSGDFYDSMRIDDNCQAFVLSDVATKGLASFFISAMCRIAIRSLTQHWRSPLDILCRLNELLYPEICGRTIISLIYMVVDEKRSTVTFARAGHELPIFCHNGKIEKIEFPGICLGIDEGRLFNKMVKEYELKLEKGDFLLLFTDGLIEAVNNEGVFFGRQRVENIVQELSGKDPEYVLNEMIDRLSLFCKDCFPFDDVTLLALVKK</sequence>
<dbReference type="EMBL" id="LXQC01000136">
    <property type="protein sequence ID" value="TFE68916.1"/>
    <property type="molecule type" value="Genomic_DNA"/>
</dbReference>
<dbReference type="OrthoDB" id="311592at2"/>
<dbReference type="Pfam" id="PF07228">
    <property type="entry name" value="SpoIIE"/>
    <property type="match status" value="1"/>
</dbReference>
<protein>
    <submittedName>
        <fullName evidence="3">Serine/threonine protein phosphatase</fullName>
    </submittedName>
</protein>
<dbReference type="Proteomes" id="UP000297713">
    <property type="component" value="Unassembled WGS sequence"/>
</dbReference>
<accession>A0A4Y8PCF2</accession>
<keyword evidence="4" id="KW-1185">Reference proteome</keyword>
<dbReference type="PANTHER" id="PTHR43156">
    <property type="entry name" value="STAGE II SPORULATION PROTEIN E-RELATED"/>
    <property type="match status" value="1"/>
</dbReference>
<dbReference type="GO" id="GO:0016791">
    <property type="term" value="F:phosphatase activity"/>
    <property type="evidence" value="ECO:0007669"/>
    <property type="project" value="TreeGrafter"/>
</dbReference>
<reference evidence="3 4" key="1">
    <citation type="submission" date="2016-05" db="EMBL/GenBank/DDBJ databases">
        <title>Diversity and Homogeneity among Thermoacidophilic Verrucomicrobia Methanotrophs Linked with Geographical Origin.</title>
        <authorList>
            <person name="Erikstad H.-A."/>
            <person name="Smestad N.B."/>
            <person name="Ceballos R.M."/>
            <person name="Birkeland N.-K."/>
        </authorList>
    </citation>
    <scope>NUCLEOTIDE SEQUENCE [LARGE SCALE GENOMIC DNA]</scope>
    <source>
        <strain evidence="3 4">Phi</strain>
    </source>
</reference>
<evidence type="ECO:0000259" key="2">
    <source>
        <dbReference type="SMART" id="SM00331"/>
    </source>
</evidence>
<dbReference type="PANTHER" id="PTHR43156:SF2">
    <property type="entry name" value="STAGE II SPORULATION PROTEIN E"/>
    <property type="match status" value="1"/>
</dbReference>
<dbReference type="RefSeq" id="WP_134439866.1">
    <property type="nucleotide sequence ID" value="NZ_CP065957.1"/>
</dbReference>
<dbReference type="SMART" id="SM00331">
    <property type="entry name" value="PP2C_SIG"/>
    <property type="match status" value="1"/>
</dbReference>
<evidence type="ECO:0000313" key="4">
    <source>
        <dbReference type="Proteomes" id="UP000297713"/>
    </source>
</evidence>
<dbReference type="InterPro" id="IPR052016">
    <property type="entry name" value="Bact_Sigma-Reg"/>
</dbReference>